<organism evidence="4 5">
    <name type="scientific">Bradyrhizobium yuanmingense</name>
    <dbReference type="NCBI Taxonomy" id="108015"/>
    <lineage>
        <taxon>Bacteria</taxon>
        <taxon>Pseudomonadati</taxon>
        <taxon>Pseudomonadota</taxon>
        <taxon>Alphaproteobacteria</taxon>
        <taxon>Hyphomicrobiales</taxon>
        <taxon>Nitrobacteraceae</taxon>
        <taxon>Bradyrhizobium</taxon>
    </lineage>
</organism>
<dbReference type="PANTHER" id="PTHR24321">
    <property type="entry name" value="DEHYDROGENASES, SHORT CHAIN"/>
    <property type="match status" value="1"/>
</dbReference>
<reference evidence="4 5" key="1">
    <citation type="submission" date="2015-09" db="EMBL/GenBank/DDBJ databases">
        <title>Draft Genome Sequence of the Strain BR 3267 (Bradyrhizobium yuanmingense) recommended as inoculant for cowpea in Brazil.</title>
        <authorList>
            <person name="Simoes-Araujo J.L."/>
            <person name="Zilli J.E."/>
        </authorList>
    </citation>
    <scope>NUCLEOTIDE SEQUENCE [LARGE SCALE GENOMIC DNA]</scope>
    <source>
        <strain evidence="4 5">BR3267</strain>
    </source>
</reference>
<proteinExistence type="inferred from homology"/>
<keyword evidence="3" id="KW-1133">Transmembrane helix</keyword>
<dbReference type="RefSeq" id="WP_057027353.1">
    <property type="nucleotide sequence ID" value="NZ_LJYF01000018.1"/>
</dbReference>
<dbReference type="CDD" id="cd05233">
    <property type="entry name" value="SDR_c"/>
    <property type="match status" value="1"/>
</dbReference>
<evidence type="ECO:0000313" key="4">
    <source>
        <dbReference type="EMBL" id="KRP98755.1"/>
    </source>
</evidence>
<feature type="transmembrane region" description="Helical" evidence="3">
    <location>
        <begin position="217"/>
        <end position="237"/>
    </location>
</feature>
<dbReference type="OrthoDB" id="9792355at2"/>
<protein>
    <recommendedName>
        <fullName evidence="6">SDR family oxidoreductase</fullName>
    </recommendedName>
</protein>
<dbReference type="AlphaFoldDB" id="A0A0R3CUF7"/>
<dbReference type="PRINTS" id="PR00081">
    <property type="entry name" value="GDHRDH"/>
</dbReference>
<comment type="similarity">
    <text evidence="1">Belongs to the short-chain dehydrogenases/reductases (SDR) family.</text>
</comment>
<keyword evidence="3" id="KW-0472">Membrane</keyword>
<dbReference type="Pfam" id="PF13561">
    <property type="entry name" value="adh_short_C2"/>
    <property type="match status" value="1"/>
</dbReference>
<dbReference type="PANTHER" id="PTHR24321:SF8">
    <property type="entry name" value="ESTRADIOL 17-BETA-DEHYDROGENASE 8-RELATED"/>
    <property type="match status" value="1"/>
</dbReference>
<evidence type="ECO:0008006" key="6">
    <source>
        <dbReference type="Google" id="ProtNLM"/>
    </source>
</evidence>
<dbReference type="InterPro" id="IPR002347">
    <property type="entry name" value="SDR_fam"/>
</dbReference>
<sequence>MISIETSFGLRDRVAVITGGASGIGKACVQALRECGVHVVSADRTYAGGGKADEVYCDVTDEQSTRRLAQHSVNAYGRLDIWINAAGVMEVIRRTVDQKPEEWDRVISVNLRGTYLGCKEAATVMQRSGGAIVNIGSVAAMAGIPASTAYGPSKAAVATLTRNLACEWARLGIRVNCVAPGYIDTPMSRELFKDDAEVRDTALSKVPMRKLGQPMDIAATVLFLCSSAAAYITGVVMPVDGGWSASAGAR</sequence>
<dbReference type="NCBIfam" id="NF005559">
    <property type="entry name" value="PRK07231.1"/>
    <property type="match status" value="1"/>
</dbReference>
<evidence type="ECO:0000256" key="2">
    <source>
        <dbReference type="ARBA" id="ARBA00023002"/>
    </source>
</evidence>
<accession>A0A0R3CUF7</accession>
<name>A0A0R3CUF7_9BRAD</name>
<dbReference type="Proteomes" id="UP000051380">
    <property type="component" value="Unassembled WGS sequence"/>
</dbReference>
<evidence type="ECO:0000313" key="5">
    <source>
        <dbReference type="Proteomes" id="UP000051380"/>
    </source>
</evidence>
<keyword evidence="3" id="KW-0812">Transmembrane</keyword>
<evidence type="ECO:0000256" key="3">
    <source>
        <dbReference type="SAM" id="Phobius"/>
    </source>
</evidence>
<dbReference type="Gene3D" id="3.40.50.720">
    <property type="entry name" value="NAD(P)-binding Rossmann-like Domain"/>
    <property type="match status" value="1"/>
</dbReference>
<dbReference type="EMBL" id="LJYF01000018">
    <property type="protein sequence ID" value="KRP98755.1"/>
    <property type="molecule type" value="Genomic_DNA"/>
</dbReference>
<keyword evidence="2" id="KW-0560">Oxidoreductase</keyword>
<comment type="caution">
    <text evidence="4">The sequence shown here is derived from an EMBL/GenBank/DDBJ whole genome shotgun (WGS) entry which is preliminary data.</text>
</comment>
<dbReference type="FunFam" id="3.40.50.720:FF:000084">
    <property type="entry name" value="Short-chain dehydrogenase reductase"/>
    <property type="match status" value="1"/>
</dbReference>
<dbReference type="InterPro" id="IPR036291">
    <property type="entry name" value="NAD(P)-bd_dom_sf"/>
</dbReference>
<evidence type="ECO:0000256" key="1">
    <source>
        <dbReference type="ARBA" id="ARBA00006484"/>
    </source>
</evidence>
<dbReference type="SUPFAM" id="SSF51735">
    <property type="entry name" value="NAD(P)-binding Rossmann-fold domains"/>
    <property type="match status" value="1"/>
</dbReference>
<dbReference type="PRINTS" id="PR00080">
    <property type="entry name" value="SDRFAMILY"/>
</dbReference>
<dbReference type="GO" id="GO:0016491">
    <property type="term" value="F:oxidoreductase activity"/>
    <property type="evidence" value="ECO:0007669"/>
    <property type="project" value="UniProtKB-KW"/>
</dbReference>
<gene>
    <name evidence="4" type="ORF">AOQ72_16775</name>
</gene>